<evidence type="ECO:0000256" key="1">
    <source>
        <dbReference type="ARBA" id="ARBA00012864"/>
    </source>
</evidence>
<evidence type="ECO:0000259" key="8">
    <source>
        <dbReference type="Pfam" id="PF01979"/>
    </source>
</evidence>
<evidence type="ECO:0000256" key="7">
    <source>
        <dbReference type="HAMAP-Rule" id="MF_00372"/>
    </source>
</evidence>
<feature type="binding site" evidence="7">
    <location>
        <position position="331"/>
    </location>
    <ligand>
        <name>Zn(2+)</name>
        <dbReference type="ChEBI" id="CHEBI:29105"/>
    </ligand>
</feature>
<feature type="binding site" evidence="7">
    <location>
        <position position="333"/>
    </location>
    <ligand>
        <name>N-formimidoyl-L-glutamate</name>
        <dbReference type="ChEBI" id="CHEBI:58928"/>
    </ligand>
</feature>
<organism evidence="9 10">
    <name type="scientific">Thalassospira marina</name>
    <dbReference type="NCBI Taxonomy" id="2048283"/>
    <lineage>
        <taxon>Bacteria</taxon>
        <taxon>Pseudomonadati</taxon>
        <taxon>Pseudomonadota</taxon>
        <taxon>Alphaproteobacteria</taxon>
        <taxon>Rhodospirillales</taxon>
        <taxon>Thalassospiraceae</taxon>
        <taxon>Thalassospira</taxon>
    </lineage>
</organism>
<dbReference type="Proteomes" id="UP000233458">
    <property type="component" value="Chromosome"/>
</dbReference>
<dbReference type="PANTHER" id="PTHR42752:SF1">
    <property type="entry name" value="IMIDAZOLONEPROPIONASE-RELATED"/>
    <property type="match status" value="1"/>
</dbReference>
<keyword evidence="3 7" id="KW-0378">Hydrolase</keyword>
<feature type="binding site" evidence="7">
    <location>
        <position position="95"/>
    </location>
    <ligand>
        <name>4-imidazolone-5-propanoate</name>
        <dbReference type="ChEBI" id="CHEBI:77893"/>
    </ligand>
</feature>
<dbReference type="EMBL" id="CP024199">
    <property type="protein sequence ID" value="AUG54533.1"/>
    <property type="molecule type" value="Genomic_DNA"/>
</dbReference>
<evidence type="ECO:0000313" key="10">
    <source>
        <dbReference type="Proteomes" id="UP000233458"/>
    </source>
</evidence>
<dbReference type="RefSeq" id="WP_101285823.1">
    <property type="nucleotide sequence ID" value="NZ_CP024199.1"/>
</dbReference>
<gene>
    <name evidence="7" type="primary">hutI</name>
    <name evidence="9" type="ORF">CSC3H3_18790</name>
</gene>
<dbReference type="NCBIfam" id="TIGR01224">
    <property type="entry name" value="hutI"/>
    <property type="match status" value="1"/>
</dbReference>
<dbReference type="InterPro" id="IPR006680">
    <property type="entry name" value="Amidohydro-rel"/>
</dbReference>
<sequence>MYIHINCQNRDKAMWDHIWINGQFATMNPAIDQPYGTIKNGAIAIKDGKIAWIGAMVDLAGEPATLADKVSDLAGAWVTPGLVDCHTHLVYGGNRADEFEKRLNGVSYEEIARAGGGIRSSVTATRAASEDELVTKAQKRLGNLLREGVTTIEIKSGYGLRTEDEAKMLRAARRLGRENDLDVVTTFLGAHALPPEFANDADGYIDLVCNDMLPAIAAEGLADAVDAFCENIAFNTAQTRRVFDAARKLNLPVKLHAEQLSDQKGSILAADYSALSTDHLEYLGEDGVVAMAKAGVTAVLLPGAFYCLRETKLPPIDLLRQHGVTIAIATDSNPGTSPALSLLLMANMACTLFRMTPEEALAGITRNGARALGRGDSHGTLEAGKVADFVVWDIDSPAELSYAIGGNPCQLVVRRGRERALAA</sequence>
<feature type="binding site" evidence="7">
    <location>
        <position position="88"/>
    </location>
    <ligand>
        <name>Zn(2+)</name>
        <dbReference type="ChEBI" id="CHEBI:29105"/>
    </ligand>
</feature>
<evidence type="ECO:0000256" key="6">
    <source>
        <dbReference type="ARBA" id="ARBA00023004"/>
    </source>
</evidence>
<dbReference type="Pfam" id="PF01979">
    <property type="entry name" value="Amidohydro_1"/>
    <property type="match status" value="1"/>
</dbReference>
<dbReference type="EC" id="3.5.2.7" evidence="1 7"/>
<dbReference type="InterPro" id="IPR011059">
    <property type="entry name" value="Metal-dep_hydrolase_composite"/>
</dbReference>
<reference evidence="9 10" key="1">
    <citation type="submission" date="2017-10" db="EMBL/GenBank/DDBJ databases">
        <title>Biodiversity and function of Thalassospira species in the particle-attached aromatic-hydrocarbon-degrading consortia from the surface seawater of the China South Sea.</title>
        <authorList>
            <person name="Dong C."/>
            <person name="Liu R."/>
            <person name="Shao Z."/>
        </authorList>
    </citation>
    <scope>NUCLEOTIDE SEQUENCE [LARGE SCALE GENOMIC DNA]</scope>
    <source>
        <strain evidence="9 10">CSC3H3</strain>
    </source>
</reference>
<feature type="binding site" evidence="7">
    <location>
        <position position="158"/>
    </location>
    <ligand>
        <name>4-imidazolone-5-propanoate</name>
        <dbReference type="ChEBI" id="CHEBI:77893"/>
    </ligand>
</feature>
<keyword evidence="4 7" id="KW-0369">Histidine metabolism</keyword>
<dbReference type="HAMAP" id="MF_00372">
    <property type="entry name" value="HutI"/>
    <property type="match status" value="1"/>
</dbReference>
<feature type="binding site" evidence="7">
    <location>
        <position position="336"/>
    </location>
    <ligand>
        <name>4-imidazolone-5-propanoate</name>
        <dbReference type="ChEBI" id="CHEBI:77893"/>
    </ligand>
</feature>
<comment type="subcellular location">
    <subcellularLocation>
        <location evidence="7">Cytoplasm</location>
    </subcellularLocation>
</comment>
<feature type="binding site" evidence="7">
    <location>
        <position position="256"/>
    </location>
    <ligand>
        <name>Zn(2+)</name>
        <dbReference type="ChEBI" id="CHEBI:29105"/>
    </ligand>
</feature>
<comment type="function">
    <text evidence="7">Catalyzes the hydrolytic cleavage of the carbon-nitrogen bond in imidazolone-5-propanoate to yield N-formimidoyl-L-glutamate. It is the third step in the universal histidine degradation pathway.</text>
</comment>
<keyword evidence="6 7" id="KW-0408">Iron</keyword>
<keyword evidence="5 7" id="KW-0862">Zinc</keyword>
<evidence type="ECO:0000256" key="2">
    <source>
        <dbReference type="ARBA" id="ARBA00022723"/>
    </source>
</evidence>
<evidence type="ECO:0000256" key="4">
    <source>
        <dbReference type="ARBA" id="ARBA00022808"/>
    </source>
</evidence>
<dbReference type="InterPro" id="IPR005920">
    <property type="entry name" value="HutI"/>
</dbReference>
<dbReference type="CDD" id="cd01296">
    <property type="entry name" value="Imidazolone-5PH"/>
    <property type="match status" value="1"/>
</dbReference>
<feature type="binding site" evidence="7">
    <location>
        <position position="88"/>
    </location>
    <ligand>
        <name>Fe(3+)</name>
        <dbReference type="ChEBI" id="CHEBI:29034"/>
    </ligand>
</feature>
<feature type="binding site" evidence="7">
    <location>
        <position position="259"/>
    </location>
    <ligand>
        <name>4-imidazolone-5-propanoate</name>
        <dbReference type="ChEBI" id="CHEBI:77893"/>
    </ligand>
</feature>
<keyword evidence="2 7" id="KW-0479">Metal-binding</keyword>
<dbReference type="InterPro" id="IPR032466">
    <property type="entry name" value="Metal_Hydrolase"/>
</dbReference>
<comment type="catalytic activity">
    <reaction evidence="7">
        <text>4-imidazolone-5-propanoate + H2O = N-formimidoyl-L-glutamate</text>
        <dbReference type="Rhea" id="RHEA:23660"/>
        <dbReference type="ChEBI" id="CHEBI:15377"/>
        <dbReference type="ChEBI" id="CHEBI:58928"/>
        <dbReference type="ChEBI" id="CHEBI:77893"/>
        <dbReference type="EC" id="3.5.2.7"/>
    </reaction>
</comment>
<proteinExistence type="inferred from homology"/>
<dbReference type="Gene3D" id="2.30.40.10">
    <property type="entry name" value="Urease, subunit C, domain 1"/>
    <property type="match status" value="1"/>
</dbReference>
<feature type="binding site" evidence="7">
    <location>
        <position position="191"/>
    </location>
    <ligand>
        <name>4-imidazolone-5-propanoate</name>
        <dbReference type="ChEBI" id="CHEBI:77893"/>
    </ligand>
</feature>
<evidence type="ECO:0000256" key="3">
    <source>
        <dbReference type="ARBA" id="ARBA00022801"/>
    </source>
</evidence>
<dbReference type="SUPFAM" id="SSF51556">
    <property type="entry name" value="Metallo-dependent hydrolases"/>
    <property type="match status" value="1"/>
</dbReference>
<evidence type="ECO:0000256" key="5">
    <source>
        <dbReference type="ARBA" id="ARBA00022833"/>
    </source>
</evidence>
<comment type="similarity">
    <text evidence="7">Belongs to the metallo-dependent hydrolases superfamily. HutI family.</text>
</comment>
<comment type="cofactor">
    <cofactor evidence="7">
        <name>Zn(2+)</name>
        <dbReference type="ChEBI" id="CHEBI:29105"/>
    </cofactor>
    <cofactor evidence="7">
        <name>Fe(3+)</name>
        <dbReference type="ChEBI" id="CHEBI:29034"/>
    </cofactor>
    <text evidence="7">Binds 1 zinc or iron ion per subunit.</text>
</comment>
<keyword evidence="10" id="KW-1185">Reference proteome</keyword>
<dbReference type="Gene3D" id="3.20.20.140">
    <property type="entry name" value="Metal-dependent hydrolases"/>
    <property type="match status" value="1"/>
</dbReference>
<dbReference type="PANTHER" id="PTHR42752">
    <property type="entry name" value="IMIDAZOLONEPROPIONASE"/>
    <property type="match status" value="1"/>
</dbReference>
<feature type="binding site" evidence="7">
    <location>
        <position position="331"/>
    </location>
    <ligand>
        <name>Fe(3+)</name>
        <dbReference type="ChEBI" id="CHEBI:29034"/>
    </ligand>
</feature>
<accession>A0ABM6QDC7</accession>
<feature type="binding site" evidence="7">
    <location>
        <position position="158"/>
    </location>
    <ligand>
        <name>N-formimidoyl-L-glutamate</name>
        <dbReference type="ChEBI" id="CHEBI:58928"/>
    </ligand>
</feature>
<feature type="binding site" evidence="7">
    <location>
        <position position="335"/>
    </location>
    <ligand>
        <name>N-formimidoyl-L-glutamate</name>
        <dbReference type="ChEBI" id="CHEBI:58928"/>
    </ligand>
</feature>
<dbReference type="SUPFAM" id="SSF51338">
    <property type="entry name" value="Composite domain of metallo-dependent hydrolases"/>
    <property type="match status" value="1"/>
</dbReference>
<feature type="binding site" evidence="7">
    <location>
        <position position="86"/>
    </location>
    <ligand>
        <name>Fe(3+)</name>
        <dbReference type="ChEBI" id="CHEBI:29034"/>
    </ligand>
</feature>
<evidence type="ECO:0000313" key="9">
    <source>
        <dbReference type="EMBL" id="AUG54533.1"/>
    </source>
</evidence>
<feature type="binding site" evidence="7">
    <location>
        <position position="256"/>
    </location>
    <ligand>
        <name>Fe(3+)</name>
        <dbReference type="ChEBI" id="CHEBI:29034"/>
    </ligand>
</feature>
<feature type="domain" description="Amidohydrolase-related" evidence="8">
    <location>
        <begin position="77"/>
        <end position="416"/>
    </location>
</feature>
<name>A0ABM6QDC7_9PROT</name>
<comment type="pathway">
    <text evidence="7">Amino-acid degradation; L-histidine degradation into L-glutamate; N-formimidoyl-L-glutamate from L-histidine: step 3/3.</text>
</comment>
<keyword evidence="7" id="KW-0963">Cytoplasm</keyword>
<protein>
    <recommendedName>
        <fullName evidence="1 7">Imidazolonepropionase</fullName>
        <ecNumber evidence="1 7">3.5.2.7</ecNumber>
    </recommendedName>
    <alternativeName>
        <fullName evidence="7">Imidazolone-5-propionate hydrolase</fullName>
    </alternativeName>
</protein>
<feature type="binding site" evidence="7">
    <location>
        <position position="86"/>
    </location>
    <ligand>
        <name>Zn(2+)</name>
        <dbReference type="ChEBI" id="CHEBI:29105"/>
    </ligand>
</feature>